<feature type="transmembrane region" description="Helical" evidence="11">
    <location>
        <begin position="237"/>
        <end position="260"/>
    </location>
</feature>
<evidence type="ECO:0000313" key="13">
    <source>
        <dbReference type="Proteomes" id="UP000749559"/>
    </source>
</evidence>
<evidence type="ECO:0000256" key="4">
    <source>
        <dbReference type="ARBA" id="ARBA00022692"/>
    </source>
</evidence>
<evidence type="ECO:0000256" key="1">
    <source>
        <dbReference type="ARBA" id="ARBA00004651"/>
    </source>
</evidence>
<evidence type="ECO:0000256" key="9">
    <source>
        <dbReference type="ARBA" id="ARBA00023303"/>
    </source>
</evidence>
<evidence type="ECO:0000256" key="10">
    <source>
        <dbReference type="SAM" id="MobiDB-lite"/>
    </source>
</evidence>
<evidence type="ECO:0000256" key="7">
    <source>
        <dbReference type="ARBA" id="ARBA00023065"/>
    </source>
</evidence>
<dbReference type="InterPro" id="IPR027359">
    <property type="entry name" value="Volt_channel_dom_sf"/>
</dbReference>
<dbReference type="AlphaFoldDB" id="A0A8J1UER2"/>
<evidence type="ECO:0000256" key="5">
    <source>
        <dbReference type="ARBA" id="ARBA00022882"/>
    </source>
</evidence>
<dbReference type="Proteomes" id="UP000749559">
    <property type="component" value="Unassembled WGS sequence"/>
</dbReference>
<comment type="subcellular location">
    <subcellularLocation>
        <location evidence="1">Cell membrane</location>
        <topology evidence="1">Multi-pass membrane protein</topology>
    </subcellularLocation>
</comment>
<feature type="transmembrane region" description="Helical" evidence="11">
    <location>
        <begin position="308"/>
        <end position="331"/>
    </location>
</feature>
<proteinExistence type="predicted"/>
<gene>
    <name evidence="12" type="ORF">OFUS_LOCUS11649</name>
</gene>
<dbReference type="GO" id="GO:0034702">
    <property type="term" value="C:monoatomic ion channel complex"/>
    <property type="evidence" value="ECO:0007669"/>
    <property type="project" value="UniProtKB-KW"/>
</dbReference>
<keyword evidence="7" id="KW-0406">Ion transport</keyword>
<dbReference type="Gene3D" id="1.20.120.350">
    <property type="entry name" value="Voltage-gated potassium channels. Chain C"/>
    <property type="match status" value="1"/>
</dbReference>
<keyword evidence="4 11" id="KW-0812">Transmembrane</keyword>
<evidence type="ECO:0000256" key="11">
    <source>
        <dbReference type="SAM" id="Phobius"/>
    </source>
</evidence>
<keyword evidence="8 11" id="KW-0472">Membrane</keyword>
<evidence type="ECO:0000256" key="3">
    <source>
        <dbReference type="ARBA" id="ARBA00022475"/>
    </source>
</evidence>
<keyword evidence="13" id="KW-1185">Reference proteome</keyword>
<comment type="caution">
    <text evidence="12">The sequence shown here is derived from an EMBL/GenBank/DDBJ whole genome shotgun (WGS) entry which is preliminary data.</text>
</comment>
<dbReference type="GO" id="GO:0030171">
    <property type="term" value="F:voltage-gated proton channel activity"/>
    <property type="evidence" value="ECO:0007669"/>
    <property type="project" value="InterPro"/>
</dbReference>
<protein>
    <submittedName>
        <fullName evidence="12">Uncharacterized protein</fullName>
    </submittedName>
</protein>
<dbReference type="PANTHER" id="PTHR46480:SF1">
    <property type="entry name" value="VOLTAGE-GATED HYDROGEN CHANNEL 1"/>
    <property type="match status" value="1"/>
</dbReference>
<accession>A0A8J1UER2</accession>
<name>A0A8J1UER2_OWEFU</name>
<evidence type="ECO:0000256" key="8">
    <source>
        <dbReference type="ARBA" id="ARBA00023136"/>
    </source>
</evidence>
<dbReference type="InterPro" id="IPR031846">
    <property type="entry name" value="Hvcn1"/>
</dbReference>
<keyword evidence="6 11" id="KW-1133">Transmembrane helix</keyword>
<feature type="region of interest" description="Disordered" evidence="10">
    <location>
        <begin position="186"/>
        <end position="220"/>
    </location>
</feature>
<dbReference type="EMBL" id="CAIIXF020000006">
    <property type="protein sequence ID" value="CAH1785626.1"/>
    <property type="molecule type" value="Genomic_DNA"/>
</dbReference>
<dbReference type="PANTHER" id="PTHR46480">
    <property type="entry name" value="F20B24.22"/>
    <property type="match status" value="1"/>
</dbReference>
<evidence type="ECO:0000313" key="12">
    <source>
        <dbReference type="EMBL" id="CAH1785626.1"/>
    </source>
</evidence>
<feature type="compositionally biased region" description="Basic and acidic residues" evidence="10">
    <location>
        <begin position="191"/>
        <end position="220"/>
    </location>
</feature>
<sequence>MAGMDIFASRMAEGIVEDGKCQWLKGWQRRLSTILNNPNLHIAVTCLAIADATFLVCQLIIDLIIVREMFRTNVDHTKTISFTLNDTYYPDFACFGGDHYDTGSVEDLVSFLNYDDHSDGNHGNGHHRKRRDDGTEVQDNRLLSPIFAANRNLPFELHLQQFCAGIAIPAQNDSETPTDVPINKIRRSARRAADNDNDVEHPSFEYNNTDKQRSNHETGHGNELCPNVTTHKKENHYVLLQTVSNIFGFGSLVPLTIMVVEKMVRLFAFGKTFFKNKLQVFDTVVLLLIWVLDSVLLDGIWARSMVDSALTLIVILPWRVIRIVNCFVMTFKQRYKIRIRLLEEKTDVAEKNAGESVSKMLTIQKEIKLLQDLAKIRGASQEDITKCNESANDSLRRKKGMYLKSLSEITSLLGSTVASPLNTEVLEDKIDEEVKLEDGGTSANAYRFVLPQKGEGGTTVKSDAGESFNEMCQLIEHTAEI</sequence>
<dbReference type="GO" id="GO:0005886">
    <property type="term" value="C:plasma membrane"/>
    <property type="evidence" value="ECO:0007669"/>
    <property type="project" value="UniProtKB-SubCell"/>
</dbReference>
<keyword evidence="2" id="KW-0813">Transport</keyword>
<organism evidence="12 13">
    <name type="scientific">Owenia fusiformis</name>
    <name type="common">Polychaete worm</name>
    <dbReference type="NCBI Taxonomy" id="6347"/>
    <lineage>
        <taxon>Eukaryota</taxon>
        <taxon>Metazoa</taxon>
        <taxon>Spiralia</taxon>
        <taxon>Lophotrochozoa</taxon>
        <taxon>Annelida</taxon>
        <taxon>Polychaeta</taxon>
        <taxon>Sedentaria</taxon>
        <taxon>Canalipalpata</taxon>
        <taxon>Sabellida</taxon>
        <taxon>Oweniida</taxon>
        <taxon>Oweniidae</taxon>
        <taxon>Owenia</taxon>
    </lineage>
</organism>
<evidence type="ECO:0000256" key="6">
    <source>
        <dbReference type="ARBA" id="ARBA00022989"/>
    </source>
</evidence>
<keyword evidence="9" id="KW-0407">Ion channel</keyword>
<feature type="transmembrane region" description="Helical" evidence="11">
    <location>
        <begin position="280"/>
        <end position="302"/>
    </location>
</feature>
<keyword evidence="3" id="KW-1003">Cell membrane</keyword>
<evidence type="ECO:0000256" key="2">
    <source>
        <dbReference type="ARBA" id="ARBA00022448"/>
    </source>
</evidence>
<reference evidence="12" key="1">
    <citation type="submission" date="2022-03" db="EMBL/GenBank/DDBJ databases">
        <authorList>
            <person name="Martin C."/>
        </authorList>
    </citation>
    <scope>NUCLEOTIDE SEQUENCE</scope>
</reference>
<keyword evidence="5" id="KW-0851">Voltage-gated channel</keyword>
<dbReference type="OrthoDB" id="427456at2759"/>